<dbReference type="Proteomes" id="UP001187415">
    <property type="component" value="Unassembled WGS sequence"/>
</dbReference>
<dbReference type="FunFam" id="2.60.40.10:FF:000080">
    <property type="entry name" value="Myosin light chain kinase, smooth muscle"/>
    <property type="match status" value="1"/>
</dbReference>
<keyword evidence="7" id="KW-0067">ATP-binding</keyword>
<protein>
    <recommendedName>
        <fullName evidence="13">Ig-like domain-containing protein</fullName>
    </recommendedName>
</protein>
<feature type="domain" description="Ig-like" evidence="13">
    <location>
        <begin position="2567"/>
        <end position="2637"/>
    </location>
</feature>
<feature type="domain" description="Ig-like" evidence="13">
    <location>
        <begin position="720"/>
        <end position="810"/>
    </location>
</feature>
<feature type="compositionally biased region" description="Low complexity" evidence="12">
    <location>
        <begin position="292"/>
        <end position="308"/>
    </location>
</feature>
<keyword evidence="9" id="KW-1015">Disulfide bond</keyword>
<dbReference type="GO" id="GO:0005524">
    <property type="term" value="F:ATP binding"/>
    <property type="evidence" value="ECO:0007669"/>
    <property type="project" value="UniProtKB-KW"/>
</dbReference>
<dbReference type="Pfam" id="PF09042">
    <property type="entry name" value="Titin_Z"/>
    <property type="match status" value="1"/>
</dbReference>
<dbReference type="GO" id="GO:0031674">
    <property type="term" value="C:I band"/>
    <property type="evidence" value="ECO:0007669"/>
    <property type="project" value="UniProtKB-ARBA"/>
</dbReference>
<feature type="region of interest" description="Disordered" evidence="12">
    <location>
        <begin position="3287"/>
        <end position="3310"/>
    </location>
</feature>
<dbReference type="CDD" id="cd00096">
    <property type="entry name" value="Ig"/>
    <property type="match status" value="2"/>
</dbReference>
<feature type="compositionally biased region" description="Low complexity" evidence="12">
    <location>
        <begin position="1017"/>
        <end position="1037"/>
    </location>
</feature>
<feature type="domain" description="Ig-like" evidence="13">
    <location>
        <begin position="5700"/>
        <end position="5788"/>
    </location>
</feature>
<accession>A0AA88MQG4</accession>
<dbReference type="FunFam" id="2.60.40.10:FF:000032">
    <property type="entry name" value="palladin isoform X1"/>
    <property type="match status" value="1"/>
</dbReference>
<feature type="domain" description="Ig-like" evidence="13">
    <location>
        <begin position="2945"/>
        <end position="3033"/>
    </location>
</feature>
<dbReference type="FunFam" id="2.60.40.10:FF:000476">
    <property type="entry name" value="titin isoform X1"/>
    <property type="match status" value="1"/>
</dbReference>
<evidence type="ECO:0000313" key="14">
    <source>
        <dbReference type="EMBL" id="KAK2840469.1"/>
    </source>
</evidence>
<dbReference type="FunFam" id="2.60.40.10:FF:000697">
    <property type="entry name" value="titin isoform X1"/>
    <property type="match status" value="1"/>
</dbReference>
<feature type="region of interest" description="Disordered" evidence="12">
    <location>
        <begin position="4727"/>
        <end position="4755"/>
    </location>
</feature>
<comment type="subcellular location">
    <subcellularLocation>
        <location evidence="2">Cytoplasm</location>
        <location evidence="2">Myofibril</location>
    </subcellularLocation>
    <subcellularLocation>
        <location evidence="1">Nucleus</location>
    </subcellularLocation>
</comment>
<feature type="domain" description="Ig-like" evidence="13">
    <location>
        <begin position="104"/>
        <end position="192"/>
    </location>
</feature>
<dbReference type="PANTHER" id="PTHR47633">
    <property type="entry name" value="IMMUNOGLOBULIN"/>
    <property type="match status" value="1"/>
</dbReference>
<evidence type="ECO:0000256" key="7">
    <source>
        <dbReference type="ARBA" id="ARBA00022840"/>
    </source>
</evidence>
<feature type="domain" description="Ig-like" evidence="13">
    <location>
        <begin position="5491"/>
        <end position="5588"/>
    </location>
</feature>
<dbReference type="FunFam" id="2.60.40.10:FF:000792">
    <property type="entry name" value="titin isoform X1"/>
    <property type="match status" value="1"/>
</dbReference>
<feature type="domain" description="Ig-like" evidence="13">
    <location>
        <begin position="2654"/>
        <end position="2741"/>
    </location>
</feature>
<organism evidence="14 15">
    <name type="scientific">Channa striata</name>
    <name type="common">Snakehead murrel</name>
    <name type="synonym">Ophicephalus striatus</name>
    <dbReference type="NCBI Taxonomy" id="64152"/>
    <lineage>
        <taxon>Eukaryota</taxon>
        <taxon>Metazoa</taxon>
        <taxon>Chordata</taxon>
        <taxon>Craniata</taxon>
        <taxon>Vertebrata</taxon>
        <taxon>Euteleostomi</taxon>
        <taxon>Actinopterygii</taxon>
        <taxon>Neopterygii</taxon>
        <taxon>Teleostei</taxon>
        <taxon>Neoteleostei</taxon>
        <taxon>Acanthomorphata</taxon>
        <taxon>Anabantaria</taxon>
        <taxon>Anabantiformes</taxon>
        <taxon>Channoidei</taxon>
        <taxon>Channidae</taxon>
        <taxon>Channa</taxon>
    </lineage>
</organism>
<proteinExistence type="inferred from homology"/>
<feature type="domain" description="Ig-like" evidence="13">
    <location>
        <begin position="3113"/>
        <end position="3207"/>
    </location>
</feature>
<feature type="domain" description="Ig-like" evidence="13">
    <location>
        <begin position="1302"/>
        <end position="1392"/>
    </location>
</feature>
<feature type="domain" description="Ig-like" evidence="13">
    <location>
        <begin position="5293"/>
        <end position="5379"/>
    </location>
</feature>
<evidence type="ECO:0000259" key="13">
    <source>
        <dbReference type="PROSITE" id="PS50835"/>
    </source>
</evidence>
<feature type="compositionally biased region" description="Basic and acidic residues" evidence="12">
    <location>
        <begin position="3928"/>
        <end position="3939"/>
    </location>
</feature>
<dbReference type="InterPro" id="IPR007110">
    <property type="entry name" value="Ig-like_dom"/>
</dbReference>
<evidence type="ECO:0000256" key="9">
    <source>
        <dbReference type="ARBA" id="ARBA00023157"/>
    </source>
</evidence>
<dbReference type="FunFam" id="2.60.40.10:FF:001200">
    <property type="entry name" value="Titin a"/>
    <property type="match status" value="1"/>
</dbReference>
<dbReference type="SMART" id="SM00408">
    <property type="entry name" value="IGc2"/>
    <property type="match status" value="19"/>
</dbReference>
<dbReference type="FunFam" id="2.60.40.10:FF:000147">
    <property type="entry name" value="Myosin light chain kinase"/>
    <property type="match status" value="1"/>
</dbReference>
<comment type="caution">
    <text evidence="14">The sequence shown here is derived from an EMBL/GenBank/DDBJ whole genome shotgun (WGS) entry which is preliminary data.</text>
</comment>
<feature type="domain" description="Ig-like" evidence="13">
    <location>
        <begin position="1441"/>
        <end position="1530"/>
    </location>
</feature>
<evidence type="ECO:0000256" key="11">
    <source>
        <dbReference type="ARBA" id="ARBA00023319"/>
    </source>
</evidence>
<evidence type="ECO:0000256" key="2">
    <source>
        <dbReference type="ARBA" id="ARBA00004657"/>
    </source>
</evidence>
<feature type="domain" description="Ig-like" evidence="13">
    <location>
        <begin position="1771"/>
        <end position="1860"/>
    </location>
</feature>
<dbReference type="FunFam" id="2.60.40.10:FF:001213">
    <property type="entry name" value="titin isoform X1"/>
    <property type="match status" value="2"/>
</dbReference>
<feature type="region of interest" description="Disordered" evidence="12">
    <location>
        <begin position="4029"/>
        <end position="4094"/>
    </location>
</feature>
<evidence type="ECO:0000256" key="8">
    <source>
        <dbReference type="ARBA" id="ARBA00023054"/>
    </source>
</evidence>
<evidence type="ECO:0000313" key="15">
    <source>
        <dbReference type="Proteomes" id="UP001187415"/>
    </source>
</evidence>
<keyword evidence="6" id="KW-0547">Nucleotide-binding</keyword>
<evidence type="ECO:0000256" key="10">
    <source>
        <dbReference type="ARBA" id="ARBA00023242"/>
    </source>
</evidence>
<dbReference type="FunFam" id="2.60.40.10:FF:000050">
    <property type="entry name" value="Titin isoform B"/>
    <property type="match status" value="6"/>
</dbReference>
<dbReference type="PANTHER" id="PTHR47633:SF14">
    <property type="entry name" value="IG-LIKE DOMAIN-CONTAINING PROTEIN"/>
    <property type="match status" value="1"/>
</dbReference>
<gene>
    <name evidence="14" type="ORF">Q5P01_014209</name>
</gene>
<dbReference type="InterPro" id="IPR003599">
    <property type="entry name" value="Ig_sub"/>
</dbReference>
<reference evidence="14" key="1">
    <citation type="submission" date="2023-07" db="EMBL/GenBank/DDBJ databases">
        <title>Chromosome-level Genome Assembly of Striped Snakehead (Channa striata).</title>
        <authorList>
            <person name="Liu H."/>
        </authorList>
    </citation>
    <scope>NUCLEOTIDE SEQUENCE</scope>
    <source>
        <strain evidence="14">Gz</strain>
        <tissue evidence="14">Muscle</tissue>
    </source>
</reference>
<dbReference type="FunFam" id="2.60.40.10:FF:001430">
    <property type="entry name" value="titin isoform X1"/>
    <property type="match status" value="1"/>
</dbReference>
<feature type="domain" description="Ig-like" evidence="13">
    <location>
        <begin position="586"/>
        <end position="668"/>
    </location>
</feature>
<sequence length="5790" mass="645340">MSTQAPTFTQPLQSVVALEGSAATFEAQVSGSPVPEVSWFRDGQVLTAAGLPGIQISFSDGRAVLRIPAVTAAHSGRFSVRATNGAGQATSTAELLVTAETAPPNFLQRLQSSTVRQGSQVRLDVRVTGIPTPVVKFYREGAEIQSSADFKILQERDLYSLLIAEAFPEDSGTYSVTATNSSGRATSTAELLVQGEEAVPTKKSKMIVSKTQMATSKAGVQRKVEASFQATTMMEMHVEGGMMAQQLAHKTPPRVPPKPTSKSPPSFVSKVTGGRQQSPSPVRHVKGPTPTPVRSVSPSIRPSISPIRPVKSPVISRKQVSASAEVPPPWKQGDYVVETSYTTVSSVSSAAQLRMEKHWEQQVTATREGEGGKKAGAVATVVAAVDLARVRQPVHAEGSRADEEEAAEVEIRQQAVTTAEKQIVATKPLPVEPPAAVALASKQRKVQVSQIQRTAEIPSYVDTGVTPSPVPHFTVAKVSVPKHEPSHEVSIAGSAIATLQKELSSPSTPRKITKPVKSPSPSRRAAVEMQVMPESLPPPFKDIRYQSQIEFPQGGAYAVSGDEFEDWEPQEGAAVPTRSQEPMVPPTLTAGLKNLTVTEGESVTLECQISGHPTPVIMWFREDYKIESSIDFQTSYENSFARLVIREAFAEDSGRFTCTATSEAGTISTSCYLLVKVSEDIESREESSVTEIGITQEKIVSVKTKEQAVAEVTTGESAAPFFIKKPTVQKLVEGGSVVFECQLGGNPKPHVIWKKNGVPLTTGYRYKVAYKKETGECRLEISMTFADDAGEYSIFAKNTHGEVSASSSLLEEEEYETYIKQQEVMYKTEVTTTVVQEPSVVVSQYEMEQRQEMTPMSFVSETEFLISAFEERIIQEIELRIMRITYRELVTEDGELMVTAPDEEAVQPTFETPVKSYRIMEGMGVTFHCKMAGKPLPKIAWYKDGQRIKSGGRYQMEVLQDGRASLRLSVVLPEDEGVYTAFATNMKGNTVSSGKLYLEPSGAVTPQRFTPQPPVQRIRSTSPRSVSRSPARSSSRSPARRLDETDEAQLERLYKPVFVMKPSSIKCSEGQTARFDLKVVGRPMPDTYWFHNGQQVVSDYTHKIVVKEDGTQSLIIVPAMPQDSGEWTVVAQNRAGRTTLSVTLTVDARESLARPQFVEKLKNITVKQGTLVELAVKAIGNPLPDIVWLKNSDIITPHKHPHIKIDGTKGEAKFHIPSAAGSDSAWYTATAINKAGRDTTRCRVNVEVDFSAPQVERKLIIPKGTYKAKEIAAPELEPLHLRYGQEQWEEGDLYDKEKQQKPQFKKKLTSIRMKRFGPAHFECRLTPIGDPTMVVEWLHDGKPLDAANRLRMVNEFGYCSLDYEVAYARDSGVITCRATNKFGIDQTSATLIVKDEKGLVEETQLPEGRKGAHRIDEIERVAREGGPTGVTAEEETEKIKPEIVLLPEPARVLEGDIARFRCRVTGYPAPKVNWYLNGQLIRKSKRYRLRYDGIYYLEIVDIKSYDSGEVRVVADNPLGTAEHTVKLEIQQKEDFRSVLRRAPEKAGESAHEPGRIGFDVVKVDRAAEATQDREVVRLRKTQRIIHEKTSEESDELKNKFKRRTEEGFYESISAVEFKSRKRDDSYEDLLRKTKEELLHHIKEKEEAERKKMEEQGKITIPTIKPERIQLSPSMEAPKILERISSQTVAPMDEVRFRVRVVGRPEPECQWFKNGIQLEKSDRIYWYWPEDNVCELVIRDVTVEDSASIMVKAMNVAGESSSHAFLLVQAKAAVIFTQNLEDASANEKDTMVTFECETSEPFVKVKWLKNNMEIFSGDKYRMHSDRKVHFLSVLMIEMMDDSEYTCVVAEDENVRTSARLHVEGAALELIKHLENIEVPETYNGEFEVELSREDAEGSWFFRDQEISPSSKHVMSSRRGRHTLSVKDVRKEDQGKYTFVCGDLRTSASLKMKLRPVTLMQPLTDLTVCEGDIAQLEVRFSQENVEGTWMKNGQAISASDRVHIVIDKQVHKLLVENISREDAASYSFVVPAQDISTSGKLSVQTIDIVIPLKDVSSIEGTKAVLEAKISAQDISSVKWYHNNKLLMPSNRMQMVTKGAKQRLVFTRTYASDEGHYKLVVGKVDTSCNLTVEEVHIVKHMENKVCSESQNVTFSVEVSHPSIDPVWTFRKQELKPGPKYKMETKGKTHSLTVIDTMKDEEGEYMFHAGEKTSSAQLTVSGGAITRPLQDVTVAESQTAVLECEVANADAEGRWLKEGQPVTFSENVVSDVKAGVRRLIITITRPQDVGEYTYHVANSKTTANLRVEAVKIKKTLRNQTVTETQEAVFTLELTHTDVKGSQWIKNGVELQSDDKYEITSEGMVHTLKIKNCNAQDESVYSFKLGKLSANARLNVETIKIIKKIKDSTSLLDGTASFEMSLSHDNIPVKWLFKGVELTSSERCKILAERKAHKLILQNVDSSSAGEYTAVVGHLQCSAVLTVEALRVTKPMKNVEVPETQVATFECEVSHFNVPSTWLKNGVEIEMSEKFRIVVQGKLHQLKIMNTSRDDSAEYTFVCGNDRVSATLTVSPVLITSMLKDLNAQERDTITFEVTVNYEGITYKWLKNGVEVKSSDRCQVRSRQLTHSLTIRNVHFGDGGEYQFVAGSAATAANLFVEARVIEFTKKIKDIKITEKKKAIFECEVSEPNIQVVWMKDGQELDTSEERYIVTAEKYVHRLMIHTVRMSDAGEYSVVAGSSMSKAHLTVEGRDIRISDPAEREITVLEKQRATFEFEVNEDDVEGHWLRNGVEIQFSLEERFNYVTIRKLHRLTIFETYRSDAGEYTFIAGKNRSTVHLRVNIPEPPQILRHMEPQSVEAGKPARFSVQVSGVPQPQVFWYKDSQALSPGFKCKFLHDGNEHTLLLIEVFPEDAAIYNCEARNDYGTATSTAVLNVEVSEVVSPESSAPVAPPVVISPVTSTSALEGEPARFQCRVRGDDVKISWFHKEKEIKQSEFFRMSQFDDSCQLEISRVYPEDEGEYTCMATNNAGAVSCSATLTLDVTHVREQIEAKIEQEVKELFYHEGKEGTPSSCAELISTRQLRGAFSDTEDFLARGAVSANCFSSRTSSVSSWTENIKPSFTKKLKFQSVVEGEPVELKCKLVAYPPPTILWFHNNRSIPKGRSCKICTDSRMHMHTTSLVIECIKEKDSGSYKVMAINTEGSAESTASLLVSLREEQSANYLGFVKCSAKAHESVETMAEQKKERKFRVDLRCVGSPFDKMSKVHQGRSRSKTALVRTVYFRSGSYAKFKESDKEHKHLETASERAPSPPRMYDRSEGFNDRFSDIYCDRRTGARFSDKFSDRCSDRYSERFSDTESLHNEVRAKLTTLQKAVKQKKRLSISTMSSSEFELESVASEPSYADYVEKLRLKPASLPDIQHFHQPFDLGESRREFQGKTSSKDAAQPCVRHSFEPQSRTRAIQIMKGELADTMVPLVQRKPGEKHSETSDNGKKVKSYVECHPEVRLMQMESKHYSVFADHKVEPSKVEVELHQPKFPYSESMAYPKTSKYTESNESVRIVPGQEKVSFVESRSKPIKSIRERFLSEVVTPEDKATGQPVEPQESTGESLRDQYESLEAERKECEEKLLALRIRKWQQGSKMSEAETFQPETDLPMLAETQYGEPSGNIYIQQEYLEKRATVETEVMPSYSHKSPRIKARLVDPEAAIVSPPKTPTAKAKEVVGYSPFLLTSTATKAAGSAQATGGVPLMKEQKSPILNTKATDLGAELSLITKAQDRLGESPQTKSDTCLKEKFLGETVAPDVTTRETVKLFEVLSAGETFRAQYETSMEEEQMQCEEKLLQIRKCQQGIQVSEEETFHPETDLPILAETLYMKAESNTPQPLREDCTTVDHVGASTTQSSKIKTTAPSVMRRPGQLENEASVLRGQKSPRIKTRAEDTKAESSPRTKPRTQKKKTRHERELQLSRENISELKNESETFTSEEEALTQRIMKWQQDVLMEQQQAVKLESEWVEGYTPFQAESTAEVGETVSKASALESVSQSKLDSSKNTSQRKPDEEKAFLSKPGSHPASQDQQGDGLQWPPTGELPTEGRETRLQRDSEYFVSEEEALAQRILKWQQDVVEQEEVAELESEWTLDNQYKQPGSGLPFDSNETQPSDFPHITLAGGGLPTKTPSSPQHAASYKPPAYESPSISGDSSTHDDLPHLLSTKAIPINNRTVEDLALKTYPPILLPSVPFEEHEVVSAQSETQPRSLERLFPGQGCPPFSPQDDVEGEEGRRHSSQRFKSEVREDRGMREETGATRERSEFGRQKGFSCELREETTEDSIRFKQDGKISAESPFIIVKKVEGRSQSKTKLSEGVFQTQEAIKKTEDTSEGSCPGFVKEISSVKVKIGEMTEFTCIFEGDPLPTVTWLKDGNSLSHNPDYDIMTKSTKSKLIVFYPTTDQEGRYDCVITNKHGKSICSATLEVLDKKNLSMSGDRQKVVVTEDLQKGDNQDRMIEEELQSYMESGKAMLQVPQAVVPKSFTSDEYFSSSPVQIRITAATPVPERTEESNEEKPKAFIEKSSTVSSDKGASHTVKHKFTFSFDVVGEVPSVISELENIACSEGQTAVLECIIKGEPAPEVAWYYDDVRLGITSEKYRIEMQDKVYRLYINSFTYTDAGLYKCVGRNRHGEVTSMAEVSLKVSESGCAFGDDGFAPRGRITKSLVGLTEDFKKSAKSDASPVEDRILQAKGKPSQTPLELSATAPKSKVRLSREPQAKSGCGLQASAAVIKVSQIKQAFESDTPVASMEVPSLEEQRKETRFPEEFIPPVAISIDQQEHIIAPKSDIIHGESHRVNPGSPKAVHSETGLTQAALVATKPVSPKDGQGTFSIEKDHEGAFFSESRGIPKQFVEEVQESPELVRPMPQKPAFYQIEAGELERVGEDTLRAFDRTSSFVPFQCEKAHGVKPSVRMSSPAEEAVRPKIISDPLKPERQHAAARSSSNYSEAQYIGAREGWWAEEEEHISEGYVVMPVVEHLNEDLGFASKELISVSEPSMDSGVFLSLPDSQPNFAGGTEQIVTGNTVESCAQIRDETSRVDASVTESNLLIVKPKEDSRVQQHHVPVHVAVQEQEEGGLDKTSGAETGGAATVVGSMEEEEVTFGAVYAYYNPPADWGRPLSPESEMSIEIGSTVSEEIAEVAERFYTPETSTEVSQPFSDSFPTPKSPISFYTPSSAVSGGFLTPPEYQLNSVEQKRPSTGDSSEKFFSPVQFLASPVDKGIETTPSGISVDESQFFTKGRGPLGLGTLQEKVQGIPPAFLKPLIKKRVFENDSLTFYAEVFGLPSPEVKWFCNKAQLVSDDRVKMERDGDSISLTVQNVTKADQGEYICEAKNYVGEARSVALVVVVSQEVRFMPAPPAVTHQHVMEFDVDQNDSSRSPSPQEILLEVELDEKEVKEFEKQVKIITIPEYTADNKSMIISLDVLPSIYEEGAVDFVTQEHDDLKIAFEVTEMPPRFINPICDIETPENTTVMFECSLMGIPSPIVSWFKGNKKIPHNNKKYLHSSDGDNHFLKICKVTAHDSGVYTCRAINIVGETLCRASLIVVSAKAFSGKTRGRELTAVSLGSAKVQPQKFDLMVGNTSLDGKQVSEIELEFEFEQEADESQRAVRLVANTDNEMSEQGEKYISINFDVFAEPAKDNKIEFKGKSSDMCSFKFQVTETPPKCVIPLTNITAAVGTPVILQCLVTGKPNPNAKWYKDGERVTDSRCIIQEKTAGHFNLLITNVAQSDAGEYKCLMENTAGCIETSALLKVF</sequence>
<dbReference type="FunFam" id="2.60.40.10:FF:000629">
    <property type="entry name" value="Titin b"/>
    <property type="match status" value="1"/>
</dbReference>
<feature type="domain" description="Ig-like" evidence="13">
    <location>
        <begin position="908"/>
        <end position="992"/>
    </location>
</feature>
<feature type="compositionally biased region" description="Low complexity" evidence="12">
    <location>
        <begin position="260"/>
        <end position="272"/>
    </location>
</feature>
<dbReference type="EMBL" id="JAUPFM010000010">
    <property type="protein sequence ID" value="KAK2840469.1"/>
    <property type="molecule type" value="Genomic_DNA"/>
</dbReference>
<feature type="region of interest" description="Disordered" evidence="12">
    <location>
        <begin position="3581"/>
        <end position="3604"/>
    </location>
</feature>
<evidence type="ECO:0000256" key="3">
    <source>
        <dbReference type="ARBA" id="ARBA00006692"/>
    </source>
</evidence>
<feature type="compositionally biased region" description="Basic residues" evidence="12">
    <location>
        <begin position="3941"/>
        <end position="3951"/>
    </location>
</feature>
<keyword evidence="11" id="KW-0393">Immunoglobulin domain</keyword>
<feature type="domain" description="Ig-like" evidence="13">
    <location>
        <begin position="1056"/>
        <end position="1145"/>
    </location>
</feature>
<evidence type="ECO:0000256" key="1">
    <source>
        <dbReference type="ARBA" id="ARBA00004123"/>
    </source>
</evidence>
<dbReference type="InterPro" id="IPR013783">
    <property type="entry name" value="Ig-like_fold"/>
</dbReference>
<feature type="domain" description="Ig-like" evidence="13">
    <location>
        <begin position="2479"/>
        <end position="2564"/>
    </location>
</feature>
<dbReference type="InterPro" id="IPR036179">
    <property type="entry name" value="Ig-like_dom_sf"/>
</dbReference>
<feature type="region of interest" description="Disordered" evidence="12">
    <location>
        <begin position="247"/>
        <end position="308"/>
    </location>
</feature>
<feature type="compositionally biased region" description="Basic and acidic residues" evidence="12">
    <location>
        <begin position="3287"/>
        <end position="3298"/>
    </location>
</feature>
<dbReference type="GO" id="GO:0055013">
    <property type="term" value="P:cardiac muscle cell development"/>
    <property type="evidence" value="ECO:0007669"/>
    <property type="project" value="UniProtKB-ARBA"/>
</dbReference>
<feature type="compositionally biased region" description="Polar residues" evidence="12">
    <location>
        <begin position="3889"/>
        <end position="3902"/>
    </location>
</feature>
<dbReference type="InterPro" id="IPR015129">
    <property type="entry name" value="Titin_Z_rpt"/>
</dbReference>
<dbReference type="GO" id="GO:0003007">
    <property type="term" value="P:heart morphogenesis"/>
    <property type="evidence" value="ECO:0007669"/>
    <property type="project" value="UniProtKB-ARBA"/>
</dbReference>
<evidence type="ECO:0000256" key="6">
    <source>
        <dbReference type="ARBA" id="ARBA00022741"/>
    </source>
</evidence>
<dbReference type="FunFam" id="2.60.40.10:FF:000779">
    <property type="entry name" value="Titin b"/>
    <property type="match status" value="2"/>
</dbReference>
<dbReference type="SUPFAM" id="SSF48726">
    <property type="entry name" value="Immunoglobulin"/>
    <property type="match status" value="30"/>
</dbReference>
<dbReference type="FunFam" id="2.60.40.10:FF:000981">
    <property type="entry name" value="Titin a"/>
    <property type="match status" value="1"/>
</dbReference>
<dbReference type="FunFam" id="2.60.40.10:FF:000714">
    <property type="entry name" value="Titin novex-3"/>
    <property type="match status" value="2"/>
</dbReference>
<feature type="domain" description="Ig-like" evidence="13">
    <location>
        <begin position="1155"/>
        <end position="1245"/>
    </location>
</feature>
<feature type="compositionally biased region" description="Basic and acidic residues" evidence="12">
    <location>
        <begin position="4269"/>
        <end position="4304"/>
    </location>
</feature>
<feature type="compositionally biased region" description="Polar residues" evidence="12">
    <location>
        <begin position="4031"/>
        <end position="4046"/>
    </location>
</feature>
<keyword evidence="5" id="KW-0677">Repeat</keyword>
<feature type="region of interest" description="Disordered" evidence="12">
    <location>
        <begin position="502"/>
        <end position="523"/>
    </location>
</feature>
<comment type="similarity">
    <text evidence="3">Belongs to the protein kinase superfamily. CAMK Ser/Thr protein kinase family.</text>
</comment>
<feature type="domain" description="Ig-like" evidence="13">
    <location>
        <begin position="4374"/>
        <end position="4462"/>
    </location>
</feature>
<dbReference type="PROSITE" id="PS50835">
    <property type="entry name" value="IG_LIKE"/>
    <property type="match status" value="23"/>
</dbReference>
<dbReference type="GO" id="GO:0005634">
    <property type="term" value="C:nucleus"/>
    <property type="evidence" value="ECO:0007669"/>
    <property type="project" value="UniProtKB-SubCell"/>
</dbReference>
<keyword evidence="4" id="KW-0963">Cytoplasm</keyword>
<dbReference type="FunFam" id="2.60.40.10:FF:000107">
    <property type="entry name" value="Myosin, light chain kinase a"/>
    <property type="match status" value="4"/>
</dbReference>
<dbReference type="FunFam" id="2.60.40.10:FF:000659">
    <property type="entry name" value="titin isoform X1"/>
    <property type="match status" value="1"/>
</dbReference>
<dbReference type="FunFam" id="2.60.40.10:FF:001382">
    <property type="entry name" value="titin isoform X1"/>
    <property type="match status" value="1"/>
</dbReference>
<feature type="compositionally biased region" description="Basic and acidic residues" evidence="12">
    <location>
        <begin position="4543"/>
        <end position="4557"/>
    </location>
</feature>
<feature type="region of interest" description="Disordered" evidence="12">
    <location>
        <begin position="3886"/>
        <end position="3955"/>
    </location>
</feature>
<dbReference type="Pfam" id="PF07679">
    <property type="entry name" value="I-set"/>
    <property type="match status" value="29"/>
</dbReference>
<dbReference type="FunFam" id="2.60.40.10:FF:001328">
    <property type="entry name" value="titin isoform X1"/>
    <property type="match status" value="1"/>
</dbReference>
<evidence type="ECO:0000256" key="12">
    <source>
        <dbReference type="SAM" id="MobiDB-lite"/>
    </source>
</evidence>
<feature type="region of interest" description="Disordered" evidence="12">
    <location>
        <begin position="4540"/>
        <end position="4561"/>
    </location>
</feature>
<feature type="domain" description="Ig-like" evidence="13">
    <location>
        <begin position="4588"/>
        <end position="4677"/>
    </location>
</feature>
<feature type="domain" description="Ig-like" evidence="13">
    <location>
        <begin position="1954"/>
        <end position="2040"/>
    </location>
</feature>
<dbReference type="Gene3D" id="2.60.40.10">
    <property type="entry name" value="Immunoglobulins"/>
    <property type="match status" value="30"/>
</dbReference>
<dbReference type="InterPro" id="IPR003598">
    <property type="entry name" value="Ig_sub2"/>
</dbReference>
<feature type="domain" description="Ig-like" evidence="13">
    <location>
        <begin position="2840"/>
        <end position="2928"/>
    </location>
</feature>
<evidence type="ECO:0000256" key="4">
    <source>
        <dbReference type="ARBA" id="ARBA00022490"/>
    </source>
</evidence>
<keyword evidence="8" id="KW-0175">Coiled coil</keyword>
<dbReference type="InterPro" id="IPR013098">
    <property type="entry name" value="Ig_I-set"/>
</dbReference>
<keyword evidence="10" id="KW-0539">Nucleus</keyword>
<feature type="region of interest" description="Disordered" evidence="12">
    <location>
        <begin position="1002"/>
        <end position="1046"/>
    </location>
</feature>
<feature type="region of interest" description="Disordered" evidence="12">
    <location>
        <begin position="4233"/>
        <end position="4304"/>
    </location>
</feature>
<keyword evidence="15" id="KW-1185">Reference proteome</keyword>
<dbReference type="SMART" id="SM00409">
    <property type="entry name" value="IG"/>
    <property type="match status" value="30"/>
</dbReference>
<feature type="region of interest" description="Disordered" evidence="12">
    <location>
        <begin position="4120"/>
        <end position="4198"/>
    </location>
</feature>
<feature type="domain" description="Ig-like" evidence="13">
    <location>
        <begin position="6"/>
        <end position="98"/>
    </location>
</feature>
<name>A0AA88MQG4_CHASR</name>
<evidence type="ECO:0000256" key="5">
    <source>
        <dbReference type="ARBA" id="ARBA00022737"/>
    </source>
</evidence>
<feature type="domain" description="Ig-like" evidence="13">
    <location>
        <begin position="2212"/>
        <end position="2302"/>
    </location>
</feature>
<feature type="compositionally biased region" description="Basic and acidic residues" evidence="12">
    <location>
        <begin position="4083"/>
        <end position="4094"/>
    </location>
</feature>